<dbReference type="Proteomes" id="UP000431304">
    <property type="component" value="Unassembled WGS sequence"/>
</dbReference>
<dbReference type="GeneID" id="42786615"/>
<dbReference type="Pfam" id="PF03965">
    <property type="entry name" value="Penicillinase_R"/>
    <property type="match status" value="1"/>
</dbReference>
<sequence length="133" mass="15814">MIDRTNRYYLTTAEMLVMRAIWLADHDMVLSEVVKACNAVYEKNWKPQTVSTYLSHLVQKEFLRMDRNGKIYSYHPIVKAQEYMKYDVQNFVEFWGLTPAEMMKNYLAIRGSSKEERDELRASIAKMEEEQSK</sequence>
<reference evidence="6 8" key="2">
    <citation type="journal article" date="2019" name="Nat. Med.">
        <title>A library of human gut bacterial isolates paired with longitudinal multiomics data enables mechanistic microbiome research.</title>
        <authorList>
            <person name="Poyet M."/>
            <person name="Groussin M."/>
            <person name="Gibbons S.M."/>
            <person name="Avila-Pacheco J."/>
            <person name="Jiang X."/>
            <person name="Kearney S.M."/>
            <person name="Perrotta A.R."/>
            <person name="Berdy B."/>
            <person name="Zhao S."/>
            <person name="Lieberman T.D."/>
            <person name="Swanson P.K."/>
            <person name="Smith M."/>
            <person name="Roesemann S."/>
            <person name="Alexander J.E."/>
            <person name="Rich S.A."/>
            <person name="Livny J."/>
            <person name="Vlamakis H."/>
            <person name="Clish C."/>
            <person name="Bullock K."/>
            <person name="Deik A."/>
            <person name="Scott J."/>
            <person name="Pierce K.A."/>
            <person name="Xavier R.J."/>
            <person name="Alm E.J."/>
        </authorList>
    </citation>
    <scope>NUCLEOTIDE SEQUENCE [LARGE SCALE GENOMIC DNA]</scope>
    <source>
        <strain evidence="6 8">BIOML-A3</strain>
    </source>
</reference>
<dbReference type="InterPro" id="IPR005650">
    <property type="entry name" value="BlaI_family"/>
</dbReference>
<protein>
    <submittedName>
        <fullName evidence="5">Regulatory protein BlaI</fullName>
    </submittedName>
</protein>
<evidence type="ECO:0000256" key="2">
    <source>
        <dbReference type="ARBA" id="ARBA00023015"/>
    </source>
</evidence>
<dbReference type="Proteomes" id="UP000095492">
    <property type="component" value="Unassembled WGS sequence"/>
</dbReference>
<reference evidence="5 7" key="1">
    <citation type="submission" date="2015-09" db="EMBL/GenBank/DDBJ databases">
        <authorList>
            <consortium name="Pathogen Informatics"/>
        </authorList>
    </citation>
    <scope>NUCLEOTIDE SEQUENCE [LARGE SCALE GENOMIC DNA]</scope>
    <source>
        <strain evidence="5 7">2789STDY5608891</strain>
    </source>
</reference>
<evidence type="ECO:0000256" key="1">
    <source>
        <dbReference type="ARBA" id="ARBA00011046"/>
    </source>
</evidence>
<proteinExistence type="inferred from homology"/>
<organism evidence="5 7">
    <name type="scientific">Eubacterium ramulus</name>
    <dbReference type="NCBI Taxonomy" id="39490"/>
    <lineage>
        <taxon>Bacteria</taxon>
        <taxon>Bacillati</taxon>
        <taxon>Bacillota</taxon>
        <taxon>Clostridia</taxon>
        <taxon>Eubacteriales</taxon>
        <taxon>Eubacteriaceae</taxon>
        <taxon>Eubacterium</taxon>
    </lineage>
</organism>
<dbReference type="InterPro" id="IPR036388">
    <property type="entry name" value="WH-like_DNA-bd_sf"/>
</dbReference>
<dbReference type="EMBL" id="CYYA01000004">
    <property type="protein sequence ID" value="CUM86908.1"/>
    <property type="molecule type" value="Genomic_DNA"/>
</dbReference>
<dbReference type="SUPFAM" id="SSF46785">
    <property type="entry name" value="Winged helix' DNA-binding domain"/>
    <property type="match status" value="1"/>
</dbReference>
<evidence type="ECO:0000313" key="8">
    <source>
        <dbReference type="Proteomes" id="UP000431304"/>
    </source>
</evidence>
<evidence type="ECO:0000256" key="3">
    <source>
        <dbReference type="ARBA" id="ARBA00023125"/>
    </source>
</evidence>
<evidence type="ECO:0000313" key="6">
    <source>
        <dbReference type="EMBL" id="MSD14647.1"/>
    </source>
</evidence>
<dbReference type="RefSeq" id="WP_021739192.1">
    <property type="nucleotide sequence ID" value="NZ_CABKSU010000057.1"/>
</dbReference>
<name>A0A173SCB6_EUBRA</name>
<dbReference type="OrthoDB" id="9795583at2"/>
<dbReference type="STRING" id="39490.ERS852448_00853"/>
<dbReference type="Gene3D" id="1.10.10.10">
    <property type="entry name" value="Winged helix-like DNA-binding domain superfamily/Winged helix DNA-binding domain"/>
    <property type="match status" value="1"/>
</dbReference>
<accession>A0A173SCB6</accession>
<dbReference type="EMBL" id="WKRA01000001">
    <property type="protein sequence ID" value="MSD14647.1"/>
    <property type="molecule type" value="Genomic_DNA"/>
</dbReference>
<keyword evidence="2" id="KW-0805">Transcription regulation</keyword>
<comment type="similarity">
    <text evidence="1">Belongs to the BlaI transcriptional regulatory family.</text>
</comment>
<dbReference type="GO" id="GO:0045892">
    <property type="term" value="P:negative regulation of DNA-templated transcription"/>
    <property type="evidence" value="ECO:0007669"/>
    <property type="project" value="InterPro"/>
</dbReference>
<keyword evidence="4" id="KW-0804">Transcription</keyword>
<evidence type="ECO:0000313" key="5">
    <source>
        <dbReference type="EMBL" id="CUM86908.1"/>
    </source>
</evidence>
<evidence type="ECO:0000256" key="4">
    <source>
        <dbReference type="ARBA" id="ARBA00023163"/>
    </source>
</evidence>
<keyword evidence="3" id="KW-0238">DNA-binding</keyword>
<dbReference type="PIRSF" id="PIRSF019455">
    <property type="entry name" value="CopR_AtkY"/>
    <property type="match status" value="1"/>
</dbReference>
<dbReference type="InterPro" id="IPR036390">
    <property type="entry name" value="WH_DNA-bd_sf"/>
</dbReference>
<dbReference type="GO" id="GO:0003677">
    <property type="term" value="F:DNA binding"/>
    <property type="evidence" value="ECO:0007669"/>
    <property type="project" value="UniProtKB-KW"/>
</dbReference>
<gene>
    <name evidence="5" type="primary">blaI_1</name>
    <name evidence="5" type="ORF">ERS852448_00853</name>
    <name evidence="6" type="ORF">GKE72_00865</name>
</gene>
<dbReference type="AlphaFoldDB" id="A0A173SCB6"/>
<evidence type="ECO:0000313" key="7">
    <source>
        <dbReference type="Proteomes" id="UP000095492"/>
    </source>
</evidence>